<evidence type="ECO:0000259" key="1">
    <source>
        <dbReference type="Pfam" id="PF01796"/>
    </source>
</evidence>
<organism evidence="2 3">
    <name type="scientific">alpha proteobacterium IMCC14465</name>
    <dbReference type="NCBI Taxonomy" id="1220535"/>
    <lineage>
        <taxon>Bacteria</taxon>
        <taxon>Pseudomonadati</taxon>
        <taxon>Pseudomonadota</taxon>
        <taxon>Alphaproteobacteria</taxon>
        <taxon>PS1 clade</taxon>
    </lineage>
</organism>
<feature type="domain" description="ChsH2 C-terminal OB-fold" evidence="1">
    <location>
        <begin position="48"/>
        <end position="114"/>
    </location>
</feature>
<proteinExistence type="predicted"/>
<dbReference type="eggNOG" id="COG1545">
    <property type="taxonomic scope" value="Bacteria"/>
</dbReference>
<evidence type="ECO:0000313" key="2">
    <source>
        <dbReference type="EMBL" id="EJW21138.1"/>
    </source>
</evidence>
<reference evidence="2 3" key="1">
    <citation type="journal article" date="2012" name="J. Bacteriol.">
        <title>Genome Sequence of Strain IMCC14465, Isolated from the East Sea, Belonging to the PS1 Clade of Alphaproteobacteria.</title>
        <authorList>
            <person name="Yang S.J."/>
            <person name="Kang I."/>
            <person name="Cho J.C."/>
        </authorList>
    </citation>
    <scope>NUCLEOTIDE SEQUENCE [LARGE SCALE GENOMIC DNA]</scope>
    <source>
        <strain evidence="2 3">IMCC14465</strain>
    </source>
</reference>
<dbReference type="EMBL" id="ALYF01000003">
    <property type="protein sequence ID" value="EJW21138.1"/>
    <property type="molecule type" value="Genomic_DNA"/>
</dbReference>
<name>J9DG96_9PROT</name>
<dbReference type="SUPFAM" id="SSF50249">
    <property type="entry name" value="Nucleic acid-binding proteins"/>
    <property type="match status" value="1"/>
</dbReference>
<keyword evidence="3" id="KW-1185">Reference proteome</keyword>
<dbReference type="STRING" id="1220535.IMCC14465_09340"/>
<dbReference type="Proteomes" id="UP000004836">
    <property type="component" value="Unassembled WGS sequence"/>
</dbReference>
<evidence type="ECO:0000313" key="3">
    <source>
        <dbReference type="Proteomes" id="UP000004836"/>
    </source>
</evidence>
<protein>
    <recommendedName>
        <fullName evidence="1">ChsH2 C-terminal OB-fold domain-containing protein</fullName>
    </recommendedName>
</protein>
<comment type="caution">
    <text evidence="2">The sequence shown here is derived from an EMBL/GenBank/DDBJ whole genome shotgun (WGS) entry which is preliminary data.</text>
</comment>
<gene>
    <name evidence="2" type="ORF">IMCC14465_09340</name>
</gene>
<dbReference type="OrthoDB" id="4303499at2"/>
<accession>J9DG96</accession>
<sequence length="138" mass="15346">MNQDLTGELPHLVLSEDGSYYLQGGHNEASGKYVFPLMGGDKEFFQPVPLKREGTIWSFTVQRFRPKTPPYAGPDDFVPYLVAYVDLPGQLKVEARLVDIEEDDVEIGLPVELTVIPDITGEPGSVMHAFRPIETRAA</sequence>
<dbReference type="AlphaFoldDB" id="J9DG96"/>
<dbReference type="Pfam" id="PF01796">
    <property type="entry name" value="OB_ChsH2_C"/>
    <property type="match status" value="1"/>
</dbReference>
<dbReference type="PATRIC" id="fig|1220535.3.peg.928"/>
<dbReference type="InterPro" id="IPR012340">
    <property type="entry name" value="NA-bd_OB-fold"/>
</dbReference>
<dbReference type="InterPro" id="IPR002878">
    <property type="entry name" value="ChsH2_C"/>
</dbReference>